<organism evidence="1 2">
    <name type="scientific">Salibacterium salarium</name>
    <dbReference type="NCBI Taxonomy" id="284579"/>
    <lineage>
        <taxon>Bacteria</taxon>
        <taxon>Bacillati</taxon>
        <taxon>Bacillota</taxon>
        <taxon>Bacilli</taxon>
        <taxon>Bacillales</taxon>
        <taxon>Bacillaceae</taxon>
    </lineage>
</organism>
<comment type="caution">
    <text evidence="1">The sequence shown here is derived from an EMBL/GenBank/DDBJ whole genome shotgun (WGS) entry which is preliminary data.</text>
</comment>
<evidence type="ECO:0000313" key="2">
    <source>
        <dbReference type="Proteomes" id="UP000275076"/>
    </source>
</evidence>
<evidence type="ECO:0000313" key="1">
    <source>
        <dbReference type="EMBL" id="RSL28967.1"/>
    </source>
</evidence>
<sequence length="272" mass="32494">MKPLCISVTVFGGYTKFIPYYIYSILKSYPDYYVKVFTNTDLSSGEKTCLEMIEKNLSKNFRVYERFIKTPFNTKQVGKMLRFLIPYNQYKDFENVYIGDVDFLIVKEKPSLLDAHLDHCSKIKLPYSNQIRPDSNRLTGLHFFKTQPYYKKMNAIINFYWDNPDKLQNKIEKLKGNEQFLYDMIKHIGFGKLRTYHYRPHHGFHLGVIRNGPSRFKDYVLNGTTHKFHQLPEYQTLKKQLSAYYNDPLFKNMINVHPIKEILLLEKQLQMY</sequence>
<protein>
    <submittedName>
        <fullName evidence="1">Uncharacterized protein</fullName>
    </submittedName>
</protein>
<accession>A0A428MS25</accession>
<reference evidence="1 2" key="1">
    <citation type="submission" date="2018-10" db="EMBL/GenBank/DDBJ databases">
        <title>Draft genome sequence of Bacillus salarius IM0101, isolated from a hypersaline soil in Inner Mongolia, China.</title>
        <authorList>
            <person name="Yamprayoonswat W."/>
            <person name="Boonvisut S."/>
            <person name="Jumpathong W."/>
            <person name="Sittihan S."/>
            <person name="Ruangsuj P."/>
            <person name="Wanthongcharoen S."/>
            <person name="Thongpramul N."/>
            <person name="Pimmason S."/>
            <person name="Yu B."/>
            <person name="Yasawong M."/>
        </authorList>
    </citation>
    <scope>NUCLEOTIDE SEQUENCE [LARGE SCALE GENOMIC DNA]</scope>
    <source>
        <strain evidence="1 2">IM0101</strain>
    </source>
</reference>
<dbReference type="Proteomes" id="UP000275076">
    <property type="component" value="Unassembled WGS sequence"/>
</dbReference>
<gene>
    <name evidence="1" type="ORF">D7Z54_33735</name>
</gene>
<dbReference type="EMBL" id="RBVX01000111">
    <property type="protein sequence ID" value="RSL28967.1"/>
    <property type="molecule type" value="Genomic_DNA"/>
</dbReference>
<name>A0A428MS25_9BACI</name>
<keyword evidence="2" id="KW-1185">Reference proteome</keyword>
<dbReference type="OrthoDB" id="2720124at2"/>
<dbReference type="AlphaFoldDB" id="A0A428MS25"/>
<proteinExistence type="predicted"/>